<reference evidence="1" key="1">
    <citation type="submission" date="2024-05" db="EMBL/GenBank/DDBJ databases">
        <title>30 novel species of actinomycetes from the DSMZ collection.</title>
        <authorList>
            <person name="Nouioui I."/>
        </authorList>
    </citation>
    <scope>NUCLEOTIDE SEQUENCE</scope>
    <source>
        <strain evidence="1">DSM 41529</strain>
    </source>
</reference>
<evidence type="ECO:0000313" key="1">
    <source>
        <dbReference type="EMBL" id="MDT0551525.1"/>
    </source>
</evidence>
<organism evidence="1 2">
    <name type="scientific">Streptomyces lonegramiae</name>
    <dbReference type="NCBI Taxonomy" id="3075524"/>
    <lineage>
        <taxon>Bacteria</taxon>
        <taxon>Bacillati</taxon>
        <taxon>Actinomycetota</taxon>
        <taxon>Actinomycetes</taxon>
        <taxon>Kitasatosporales</taxon>
        <taxon>Streptomycetaceae</taxon>
        <taxon>Streptomyces</taxon>
    </lineage>
</organism>
<protein>
    <submittedName>
        <fullName evidence="1">N-acetylmuramoyl-L-alanine amidase</fullName>
    </submittedName>
</protein>
<keyword evidence="2" id="KW-1185">Reference proteome</keyword>
<sequence>PGKATAWKMTAYDHAGNTAAASVTGSPVILQESAAKKTGKWTTKSSKSYLGGKSLSSSAKKASLTWTFTGRSASWVVSRAATSGQAYVYVDGTKVATVDLKSSATKYRDAIWTTSGASSGKHTVKIVVVG</sequence>
<proteinExistence type="predicted"/>
<feature type="non-terminal residue" evidence="1">
    <location>
        <position position="130"/>
    </location>
</feature>
<comment type="caution">
    <text evidence="1">The sequence shown here is derived from an EMBL/GenBank/DDBJ whole genome shotgun (WGS) entry which is preliminary data.</text>
</comment>
<dbReference type="Proteomes" id="UP001180754">
    <property type="component" value="Unassembled WGS sequence"/>
</dbReference>
<evidence type="ECO:0000313" key="2">
    <source>
        <dbReference type="Proteomes" id="UP001180754"/>
    </source>
</evidence>
<dbReference type="EMBL" id="JAVRFD010001178">
    <property type="protein sequence ID" value="MDT0551525.1"/>
    <property type="molecule type" value="Genomic_DNA"/>
</dbReference>
<gene>
    <name evidence="1" type="ORF">RND15_54130</name>
</gene>
<accession>A0ABU2Y084</accession>
<dbReference type="Gene3D" id="2.60.120.260">
    <property type="entry name" value="Galactose-binding domain-like"/>
    <property type="match status" value="1"/>
</dbReference>
<name>A0ABU2Y084_9ACTN</name>
<feature type="non-terminal residue" evidence="1">
    <location>
        <position position="1"/>
    </location>
</feature>